<evidence type="ECO:0000313" key="1">
    <source>
        <dbReference type="EMBL" id="QQK43347.1"/>
    </source>
</evidence>
<dbReference type="GeneID" id="26233414"/>
<sequence>MRHFGAFYRRTILPVYRQMARKLISRHPTNQNLPIRRPEVGYEAINLVANDEDEQYPPSLATSSIPAPGYRRHVEDRDLNTVKKFPPMDSEIKVDYLSISTTYAGSPYRPRRFAEMANFPTHSQSSSPSGSVVSSDEYDSDWSNTAFEEAVFEPHNPVDEIPIWGFELERPMYTLGHEQGGPVAWLDEIVEWTSQGVFAFVSPDIIEQRV</sequence>
<dbReference type="Proteomes" id="UP000595662">
    <property type="component" value="Chromosome 2"/>
</dbReference>
<organism evidence="1 2">
    <name type="scientific">Penicillium digitatum</name>
    <name type="common">Green mold</name>
    <dbReference type="NCBI Taxonomy" id="36651"/>
    <lineage>
        <taxon>Eukaryota</taxon>
        <taxon>Fungi</taxon>
        <taxon>Dikarya</taxon>
        <taxon>Ascomycota</taxon>
        <taxon>Pezizomycotina</taxon>
        <taxon>Eurotiomycetes</taxon>
        <taxon>Eurotiomycetidae</taxon>
        <taxon>Eurotiales</taxon>
        <taxon>Aspergillaceae</taxon>
        <taxon>Penicillium</taxon>
    </lineage>
</organism>
<name>A0A7T6XLL8_PENDI</name>
<dbReference type="EMBL" id="CP060775">
    <property type="protein sequence ID" value="QQK43347.1"/>
    <property type="molecule type" value="Genomic_DNA"/>
</dbReference>
<accession>A0A7T6XLL8</accession>
<dbReference type="RefSeq" id="XP_014534091.2">
    <property type="nucleotide sequence ID" value="XM_014678605.2"/>
</dbReference>
<protein>
    <submittedName>
        <fullName evidence="1">Uncharacterized protein</fullName>
    </submittedName>
</protein>
<dbReference type="KEGG" id="pdp:PDIP_50970"/>
<dbReference type="AlphaFoldDB" id="A0A7T6XLL8"/>
<reference evidence="1 2" key="1">
    <citation type="submission" date="2020-08" db="EMBL/GenBank/DDBJ databases">
        <title>The completed genome sequence of the pathogenic ascomycete fungus Penicillium digitatum.</title>
        <authorList>
            <person name="Wang M."/>
        </authorList>
    </citation>
    <scope>NUCLEOTIDE SEQUENCE [LARGE SCALE GENOMIC DNA]</scope>
    <source>
        <strain evidence="1 2">PdW03</strain>
    </source>
</reference>
<dbReference type="VEuPathDB" id="FungiDB:PDIP_50970"/>
<evidence type="ECO:0000313" key="2">
    <source>
        <dbReference type="Proteomes" id="UP000595662"/>
    </source>
</evidence>
<gene>
    <name evidence="1" type="ORF">Pdw03_7248</name>
</gene>
<proteinExistence type="predicted"/>